<evidence type="ECO:0000313" key="3">
    <source>
        <dbReference type="Proteomes" id="UP000664132"/>
    </source>
</evidence>
<feature type="region of interest" description="Disordered" evidence="1">
    <location>
        <begin position="35"/>
        <end position="83"/>
    </location>
</feature>
<protein>
    <submittedName>
        <fullName evidence="2">Uncharacterized protein</fullName>
    </submittedName>
</protein>
<feature type="compositionally biased region" description="Basic and acidic residues" evidence="1">
    <location>
        <begin position="35"/>
        <end position="57"/>
    </location>
</feature>
<comment type="caution">
    <text evidence="2">The sequence shown here is derived from an EMBL/GenBank/DDBJ whole genome shotgun (WGS) entry which is preliminary data.</text>
</comment>
<evidence type="ECO:0000256" key="1">
    <source>
        <dbReference type="SAM" id="MobiDB-lite"/>
    </source>
</evidence>
<reference evidence="2" key="1">
    <citation type="submission" date="2021-02" db="EMBL/GenBank/DDBJ databases">
        <title>Genome sequence Cadophora malorum strain M34.</title>
        <authorList>
            <person name="Stefanovic E."/>
            <person name="Vu D."/>
            <person name="Scully C."/>
            <person name="Dijksterhuis J."/>
            <person name="Roader J."/>
            <person name="Houbraken J."/>
        </authorList>
    </citation>
    <scope>NUCLEOTIDE SEQUENCE</scope>
    <source>
        <strain evidence="2">M34</strain>
    </source>
</reference>
<dbReference type="Proteomes" id="UP000664132">
    <property type="component" value="Unassembled WGS sequence"/>
</dbReference>
<dbReference type="EMBL" id="JAFJYH010000443">
    <property type="protein sequence ID" value="KAG4411744.1"/>
    <property type="molecule type" value="Genomic_DNA"/>
</dbReference>
<feature type="compositionally biased region" description="Basic and acidic residues" evidence="1">
    <location>
        <begin position="70"/>
        <end position="83"/>
    </location>
</feature>
<dbReference type="AlphaFoldDB" id="A0A8H7T1E9"/>
<feature type="compositionally biased region" description="Basic residues" evidence="1">
    <location>
        <begin position="58"/>
        <end position="69"/>
    </location>
</feature>
<proteinExistence type="predicted"/>
<accession>A0A8H7T1E9</accession>
<organism evidence="2 3">
    <name type="scientific">Cadophora malorum</name>
    <dbReference type="NCBI Taxonomy" id="108018"/>
    <lineage>
        <taxon>Eukaryota</taxon>
        <taxon>Fungi</taxon>
        <taxon>Dikarya</taxon>
        <taxon>Ascomycota</taxon>
        <taxon>Pezizomycotina</taxon>
        <taxon>Leotiomycetes</taxon>
        <taxon>Helotiales</taxon>
        <taxon>Ploettnerulaceae</taxon>
        <taxon>Cadophora</taxon>
    </lineage>
</organism>
<sequence length="83" mass="9752">MKSSAEALLESVKRKVGIEKYSEALLEVGRTVKKNREERRAKRKIDAVSRPEQAGKEKARKTERKKERRKEKGAEYKSKRHEQ</sequence>
<name>A0A8H7T1E9_9HELO</name>
<gene>
    <name evidence="2" type="ORF">IFR04_015106</name>
</gene>
<keyword evidence="3" id="KW-1185">Reference proteome</keyword>
<evidence type="ECO:0000313" key="2">
    <source>
        <dbReference type="EMBL" id="KAG4411744.1"/>
    </source>
</evidence>